<dbReference type="SUPFAM" id="SSF54495">
    <property type="entry name" value="UBC-like"/>
    <property type="match status" value="1"/>
</dbReference>
<accession>A0A433QN22</accession>
<proteinExistence type="predicted"/>
<evidence type="ECO:0000313" key="2">
    <source>
        <dbReference type="Proteomes" id="UP000274822"/>
    </source>
</evidence>
<comment type="caution">
    <text evidence="1">The sequence shown here is derived from an EMBL/GenBank/DDBJ whole genome shotgun (WGS) entry which is preliminary data.</text>
</comment>
<gene>
    <name evidence="1" type="ORF">BC938DRAFT_478359</name>
</gene>
<keyword evidence="2" id="KW-1185">Reference proteome</keyword>
<dbReference type="EMBL" id="RBNJ01003224">
    <property type="protein sequence ID" value="RUS31158.1"/>
    <property type="molecule type" value="Genomic_DNA"/>
</dbReference>
<dbReference type="InterPro" id="IPR016135">
    <property type="entry name" value="UBQ-conjugating_enzyme/RWD"/>
</dbReference>
<sequence length="147" mass="17359">MFHPLVDKQGNFNISQQFPAWRPHQDYIFHVLHYVKNAFKKVSLDNLLEKYAFNKDAYRMYHTEARIFAKLAQQCAQLSITESILFEHFPDNNMIRFTQMNDAKFEELKAQILSTTSNASTDSKSSIEQQLKDRFSEFKTGFTKFMN</sequence>
<dbReference type="AlphaFoldDB" id="A0A433QN22"/>
<evidence type="ECO:0008006" key="3">
    <source>
        <dbReference type="Google" id="ProtNLM"/>
    </source>
</evidence>
<dbReference type="Gene3D" id="3.10.110.10">
    <property type="entry name" value="Ubiquitin Conjugating Enzyme"/>
    <property type="match status" value="1"/>
</dbReference>
<reference evidence="1 2" key="1">
    <citation type="journal article" date="2018" name="New Phytol.">
        <title>Phylogenomics of Endogonaceae and evolution of mycorrhizas within Mucoromycota.</title>
        <authorList>
            <person name="Chang Y."/>
            <person name="Desiro A."/>
            <person name="Na H."/>
            <person name="Sandor L."/>
            <person name="Lipzen A."/>
            <person name="Clum A."/>
            <person name="Barry K."/>
            <person name="Grigoriev I.V."/>
            <person name="Martin F.M."/>
            <person name="Stajich J.E."/>
            <person name="Smith M.E."/>
            <person name="Bonito G."/>
            <person name="Spatafora J.W."/>
        </authorList>
    </citation>
    <scope>NUCLEOTIDE SEQUENCE [LARGE SCALE GENOMIC DNA]</scope>
    <source>
        <strain evidence="1 2">AD002</strain>
    </source>
</reference>
<protein>
    <recommendedName>
        <fullName evidence="3">UBC core domain-containing protein</fullName>
    </recommendedName>
</protein>
<organism evidence="1 2">
    <name type="scientific">Jimgerdemannia flammicorona</name>
    <dbReference type="NCBI Taxonomy" id="994334"/>
    <lineage>
        <taxon>Eukaryota</taxon>
        <taxon>Fungi</taxon>
        <taxon>Fungi incertae sedis</taxon>
        <taxon>Mucoromycota</taxon>
        <taxon>Mucoromycotina</taxon>
        <taxon>Endogonomycetes</taxon>
        <taxon>Endogonales</taxon>
        <taxon>Endogonaceae</taxon>
        <taxon>Jimgerdemannia</taxon>
    </lineage>
</organism>
<evidence type="ECO:0000313" key="1">
    <source>
        <dbReference type="EMBL" id="RUS31158.1"/>
    </source>
</evidence>
<dbReference type="Proteomes" id="UP000274822">
    <property type="component" value="Unassembled WGS sequence"/>
</dbReference>
<name>A0A433QN22_9FUNG</name>